<dbReference type="Proteomes" id="UP000027982">
    <property type="component" value="Chromosome"/>
</dbReference>
<name>A0A068NNR3_FIMGI</name>
<gene>
    <name evidence="1" type="ORF">OP10G_1032</name>
</gene>
<dbReference type="HOGENOM" id="CLU_1632933_0_0_0"/>
<reference evidence="1 2" key="1">
    <citation type="journal article" date="2014" name="PLoS ONE">
        <title>The first complete genome sequence of the class fimbriimonadia in the phylum armatimonadetes.</title>
        <authorList>
            <person name="Hu Z.Y."/>
            <person name="Wang Y.Z."/>
            <person name="Im W.T."/>
            <person name="Wang S.Y."/>
            <person name="Zhao G.P."/>
            <person name="Zheng H.J."/>
            <person name="Quan Z.X."/>
        </authorList>
    </citation>
    <scope>NUCLEOTIDE SEQUENCE [LARGE SCALE GENOMIC DNA]</scope>
    <source>
        <strain evidence="1">Gsoil 348</strain>
    </source>
</reference>
<keyword evidence="2" id="KW-1185">Reference proteome</keyword>
<evidence type="ECO:0000313" key="2">
    <source>
        <dbReference type="Proteomes" id="UP000027982"/>
    </source>
</evidence>
<dbReference type="STRING" id="661478.OP10G_1032"/>
<dbReference type="eggNOG" id="COG4354">
    <property type="taxonomic scope" value="Bacteria"/>
</dbReference>
<dbReference type="AlphaFoldDB" id="A0A068NNR3"/>
<dbReference type="EMBL" id="CP007139">
    <property type="protein sequence ID" value="AIE84400.1"/>
    <property type="molecule type" value="Genomic_DNA"/>
</dbReference>
<proteinExistence type="predicted"/>
<organism evidence="1 2">
    <name type="scientific">Fimbriimonas ginsengisoli Gsoil 348</name>
    <dbReference type="NCBI Taxonomy" id="661478"/>
    <lineage>
        <taxon>Bacteria</taxon>
        <taxon>Bacillati</taxon>
        <taxon>Armatimonadota</taxon>
        <taxon>Fimbriimonadia</taxon>
        <taxon>Fimbriimonadales</taxon>
        <taxon>Fimbriimonadaceae</taxon>
        <taxon>Fimbriimonas</taxon>
    </lineage>
</organism>
<sequence length="162" mass="17885">MIWEGMVEEGLSICRAVHERYHPSKRNPYNEVECSDHYSRAMASWGVFTALSGFSYNGPAGRIGFAPRVTPEEFKSAFTTAEGWGTFSQKISAGRHSCHLSMAWGRLRVHDLSFQAHGTHADVSVEGRPLDVTASQKDGMLHISLPRPITLKAGQAIEIVIT</sequence>
<accession>A0A068NNR3</accession>
<dbReference type="KEGG" id="fgi:OP10G_1032"/>
<protein>
    <submittedName>
        <fullName evidence="1">Uncharacterized protein</fullName>
    </submittedName>
</protein>
<evidence type="ECO:0000313" key="1">
    <source>
        <dbReference type="EMBL" id="AIE84400.1"/>
    </source>
</evidence>